<dbReference type="PANTHER" id="PTHR46967">
    <property type="entry name" value="INSULIN-LIKE GROWTH FACTOR BINDING PROTEIN,N-TERMINAL"/>
    <property type="match status" value="1"/>
</dbReference>
<feature type="compositionally biased region" description="Polar residues" evidence="1">
    <location>
        <begin position="972"/>
        <end position="981"/>
    </location>
</feature>
<evidence type="ECO:0000256" key="2">
    <source>
        <dbReference type="SAM" id="Phobius"/>
    </source>
</evidence>
<keyword evidence="2" id="KW-0472">Membrane</keyword>
<keyword evidence="2" id="KW-1133">Transmembrane helix</keyword>
<organism evidence="3 4">
    <name type="scientific">Dryococelus australis</name>
    <dbReference type="NCBI Taxonomy" id="614101"/>
    <lineage>
        <taxon>Eukaryota</taxon>
        <taxon>Metazoa</taxon>
        <taxon>Ecdysozoa</taxon>
        <taxon>Arthropoda</taxon>
        <taxon>Hexapoda</taxon>
        <taxon>Insecta</taxon>
        <taxon>Pterygota</taxon>
        <taxon>Neoptera</taxon>
        <taxon>Polyneoptera</taxon>
        <taxon>Phasmatodea</taxon>
        <taxon>Verophasmatodea</taxon>
        <taxon>Anareolatae</taxon>
        <taxon>Phasmatidae</taxon>
        <taxon>Eurycanthinae</taxon>
        <taxon>Dryococelus</taxon>
    </lineage>
</organism>
<accession>A0ABQ9I4F7</accession>
<comment type="caution">
    <text evidence="3">The sequence shown here is derived from an EMBL/GenBank/DDBJ whole genome shotgun (WGS) entry which is preliminary data.</text>
</comment>
<evidence type="ECO:0000256" key="1">
    <source>
        <dbReference type="SAM" id="MobiDB-lite"/>
    </source>
</evidence>
<name>A0ABQ9I4F7_9NEOP</name>
<feature type="region of interest" description="Disordered" evidence="1">
    <location>
        <begin position="926"/>
        <end position="981"/>
    </location>
</feature>
<keyword evidence="2" id="KW-0812">Transmembrane</keyword>
<keyword evidence="4" id="KW-1185">Reference proteome</keyword>
<reference evidence="3 4" key="1">
    <citation type="submission" date="2023-02" db="EMBL/GenBank/DDBJ databases">
        <title>LHISI_Scaffold_Assembly.</title>
        <authorList>
            <person name="Stuart O.P."/>
            <person name="Cleave R."/>
            <person name="Magrath M.J.L."/>
            <person name="Mikheyev A.S."/>
        </authorList>
    </citation>
    <scope>NUCLEOTIDE SEQUENCE [LARGE SCALE GENOMIC DNA]</scope>
    <source>
        <strain evidence="3">Daus_M_001</strain>
        <tissue evidence="3">Leg muscle</tissue>
    </source>
</reference>
<proteinExistence type="predicted"/>
<dbReference type="Proteomes" id="UP001159363">
    <property type="component" value="Chromosome 2"/>
</dbReference>
<feature type="transmembrane region" description="Helical" evidence="2">
    <location>
        <begin position="191"/>
        <end position="207"/>
    </location>
</feature>
<evidence type="ECO:0000313" key="4">
    <source>
        <dbReference type="Proteomes" id="UP001159363"/>
    </source>
</evidence>
<gene>
    <name evidence="3" type="ORF">PR048_004043</name>
</gene>
<sequence length="3073" mass="343621">MQQPMEKHRRFKRMLPANPRSAVPPLSVLKGAAVMQWLERPPPHEANRVRFPAGLLPEFSNRGFAPDDFAGQWVFSGFSRSPRLLAFHRYSIRTSPHTQEPVREAGFPLASVRKRKVTSCVRGSPETTPACSRPGFSHCRSDYALPACSRWTTRALGGRRFGISSGACLTAEQTLQYLWGEDRRTRGHAKFALLLGIMLNFTVLYALEPAPCLHWLLHRREDTPSLTELHVIEARSCEVFLYWCRVTQGVTYADCSVEDFETLTFFTYGVFQGTFAASVPVVTITDAAVFQGTFAASVPVVAITDTAVFQGTFAASVPVLAITDAAVFQGTFAASVPVVAITDAAVFQGTFAASVPVVAITDAAVFRKQHVTPLLTAQAYRIHFLFPCKSIIGAESSRACLVISDPIAKKKRRAFWQGRYRICCYDRGMIRDLARSLDTWVAVEQQNIARPSRRRADKRARDVLASDWLLRAAKDSLLARSPVWRARDVLASDWLLRAAKDSLLARSPAGEPGTSSRLIGYCVPRKIPYWLGVRSGEPGTSSRLIGYCVPRKIPYWLGVRSGEPGTSSRLIGYCVPRKIPYWLGVRSGEPGTSSRLIGYCVPRKIPYWLGVRQASRNETLYPVCLRAWKIPLPAATPASFFLINPSPCNSVDRVNKNLNALVFEGRGRTSRATAHAQYKAETQLLDWSRDIESSRRFAARRDSYQQKRRLPFSKQAFPKWLEVLTMRDPNRPCMPAWRATVSRRCSSRPFIKNRAPEEGLAKEDAALCALHCFFVRLSSQLLSYALNIPSHIGSSVEFRRNNTLVVEIKGNQLLVNSICYCFRFDIRDLDYRATNLSAGALSYTTLIIILKSISSLTEVLSAAKMENILLINVFSRSTFQTSHMHAISSQAFHLLWSYISTTVLLRRGQAMSITLARADTALKPLQSLGRGHKLSTPRGHETMPDVSQPSRGQDNRRRSYRGPPPRRDEKQTSASTIRRNKYQNAASVIPVRLGTKSLRSTVSGSDRRCLFFSLSRHGDTGDNNTRDQRPVAPTHKAHLMNLRATLPLFHFPRAPDRGKACSLFKCTRTLLCGDCRAGVEQSFSQRPIEGRRVHYSSVPEHYCVETARAPDRGQACSLVKCTRTLLCGDCRAGAEQSFSARPIEGRRVHYSSVPEHYCLETVNTTVWDCRAGAEQSFSARPIEGRRVHYSSVPEHYCVGTVVPAWNRALRAQDRGQACSLFKCTRTLLCGDCRAGVEQSLSARTIEGRRVHYSSVPEHYCVGTVVPAAGVFIIQVYQNTTVWDCRAGAEQSFSAPDRGQACSLFKCTRTLLCMDCRALVEQSFSARPIEGRRVHYSSIPEHYCVGTVVPATLLWDCRAGVEQSLSARTIEGRRVHYSSVPEHYYRAPDRVQACSLFKCTRTLLWDCRAGAEQSFSARPIEGRRVHYSSVPEHYCVETVVPATLLCGDCRAGVEQSFSARPIEGRRVHYSSIPEHYCVGTVVPAWNRALRAPDRGQACSLFKCTRTLLCGDCRAGVEQIFSARPIEGRRVYYSIYQNTSVWDCRAGVEQSCSARPIEDCRAGVEQSFSARAIEVRRVHYSSVPEHYCGDYRAGAEQSFSARPIEGRRVFIIQVYQNTTVWRLSCRRGTELYRAPDRGQACSLFKCTRTLLCGDCRTGVEQSFSARPIEGRRVHYSSVPEHYCVETVVPATLLCGDCRAGAEQSFSARPIEGRRVHYSSVPEHYCVGTVVPAWNRALRAPDRGQACSLFKCTRTLLCGDCRAGVEQSFSARPLEGRRVHYSSVPGHYCVETVVPAWNRALARRAPDRGQACSLFKYTRTLLCGDCRAGVEQSLSARTIEGRRVHYSSVPEHYCGDCRAGVEQSFSARPIEGRRVHYSSVPEHYCVGTVVPAWNRALAREQIEGRRVHYSSIPKTLLCGDCRAGVEQSLARAPIEGRRRAPDRGQACSLFKCTRTLLCGDCRAGVEQSFSARPIEGKACSLFKCTRTLLCGDCRAGVEQSFSARPIEGRRVHYSSVPEHYCRAGVFIIQVYQNTTVWDCRAGVEQSFSSRPIEGRRVHYSSVPEHYCDCRTGRAKIEGRRVHYSSVPEHYCVETVVPLEQSFSARPIEGRRVHYSSVPEHYYREGVFIIQVYQNITVWGLSCRRGTELSAPDRGQACSLFKCIRTLLCGDCRAGVEQSFSARPIEGRRVHYSSVPEHYCVETVVPAWNRALARARRGQACSLFKCTRHTVLDCRAGNTTVWDCRAGAEQSFSARPIEAGVINIQVYQNTTVWDCRAGVEQSFSVRKIEAGVFIIQVYQNTTVWGLSCRRGTEPLRSHDRGQACSLFKCTRTLLCGDCRAGVEQSFSSRPIEGRRVHYSSVPEHYCGTVVPRGTELSSAPIEAGVFIIQAYQNTTRAGVFIIQVYQNTTVWDCRAGVERALERAYRGQACSLFKCTRTLLCGDCRAGVEQSFSARQIEGRRVHYSSVPGHYCVETVVPAWNRALARRAPDRGQACSLFKRTRTLLCGDCRAGVEQSFSARPIEAGRVHYSSVPGHYCVETVVPAWNRALARRAPDRGQACSLFKCTRTLLCGDCRAGVEQSFSARPIEGRRVHYSSVPEHYCVGTVVPVAGVFIIQVYQNTTVWGLSCRREQSFSARPIEGRRVHYSSVPEHYCVETVVPAAGVFIIQVYQNTTVWDCRAGVEQSFSARTIEGRRVHYSSVPEHYCVGTVVPATLLCGDCRAGVEQSFSARPIEGRRVHYSSVPEHYCVGTVVPAWNRALARADRGQACSLFKYTRTLCVGTVVPAYQNTTVWDCRAGGKQSFSARPIEGRRFIIQVYQNILCGDCRAGVEQSFSARPIEGRRVHYSSIPEHYCVGTVVPAARPIEGRRVHYSSVPEHYCVETVVPAWNRALARADRGQACSLFKYTRTLCVWDCRAGVNRALARAPIEGRRVHYSSVPEHYCVGLSCRREQSFSARPIEGRRVHYSSVPEHTVWDCRAGPRPIEGRRVHYSSVPEHYCGDCRAGVEQSLSARTIEGRRVIIQVYQNTTVWDCRAGAEQIFSARPIEGRRVHYSSVPDTYCVGTVVPAWNRALARAR</sequence>
<evidence type="ECO:0000313" key="3">
    <source>
        <dbReference type="EMBL" id="KAJ8891515.1"/>
    </source>
</evidence>
<dbReference type="EMBL" id="JARBHB010000002">
    <property type="protein sequence ID" value="KAJ8891515.1"/>
    <property type="molecule type" value="Genomic_DNA"/>
</dbReference>
<protein>
    <submittedName>
        <fullName evidence="3">Uncharacterized protein</fullName>
    </submittedName>
</protein>
<dbReference type="PANTHER" id="PTHR46967:SF1">
    <property type="entry name" value="KERATIN-ASSOCIATED PROTEIN 16-1-LIKE"/>
    <property type="match status" value="1"/>
</dbReference>